<organism evidence="2 3">
    <name type="scientific">Coemansia interrupta</name>
    <dbReference type="NCBI Taxonomy" id="1126814"/>
    <lineage>
        <taxon>Eukaryota</taxon>
        <taxon>Fungi</taxon>
        <taxon>Fungi incertae sedis</taxon>
        <taxon>Zoopagomycota</taxon>
        <taxon>Kickxellomycotina</taxon>
        <taxon>Kickxellomycetes</taxon>
        <taxon>Kickxellales</taxon>
        <taxon>Kickxellaceae</taxon>
        <taxon>Coemansia</taxon>
    </lineage>
</organism>
<dbReference type="EMBL" id="JANBUM010000032">
    <property type="protein sequence ID" value="KAJ2787134.1"/>
    <property type="molecule type" value="Genomic_DNA"/>
</dbReference>
<feature type="compositionally biased region" description="Basic and acidic residues" evidence="1">
    <location>
        <begin position="176"/>
        <end position="194"/>
    </location>
</feature>
<dbReference type="OrthoDB" id="5537541at2759"/>
<feature type="compositionally biased region" description="Polar residues" evidence="1">
    <location>
        <begin position="284"/>
        <end position="293"/>
    </location>
</feature>
<gene>
    <name evidence="2" type="ORF">GGI15_000963</name>
</gene>
<evidence type="ECO:0000313" key="2">
    <source>
        <dbReference type="EMBL" id="KAJ2787134.1"/>
    </source>
</evidence>
<feature type="compositionally biased region" description="Polar residues" evidence="1">
    <location>
        <begin position="164"/>
        <end position="175"/>
    </location>
</feature>
<feature type="region of interest" description="Disordered" evidence="1">
    <location>
        <begin position="264"/>
        <end position="293"/>
    </location>
</feature>
<evidence type="ECO:0000256" key="1">
    <source>
        <dbReference type="SAM" id="MobiDB-lite"/>
    </source>
</evidence>
<accession>A0A9W8HKD3</accession>
<feature type="compositionally biased region" description="Low complexity" evidence="1">
    <location>
        <begin position="274"/>
        <end position="283"/>
    </location>
</feature>
<name>A0A9W8HKD3_9FUNG</name>
<keyword evidence="3" id="KW-1185">Reference proteome</keyword>
<sequence length="493" mass="54208">MSDQRVVPWLENLFSSPNLEIDTTRSRIGRAVQLIRIQNDAETHPELKYPVTCEISDREHYMQAVLTKNSVKRLEKASSRHIESLCGALVTINHCVPKVFVPGVTHSKSVPRNVTSSHKPVFWMVITKVRYVGGAGNGIDGELRHISSSAYVRQRLGEFVEEVTSSVNNSTAQQQQREEDRIDHGQEAVDDHISDGGNGGAIESEEGNQTTSGIIEPEEVEMSEPVPKRQRVDTEDDEGLPSIDMNDLMDVSDLYLPDLDAYQSEGQNEEQNEGRNAGQNQNQDIHQARSSAQPIISDQPIRFTAEAAWECQEMWYALSVQLVCLPFMRMSIPGQQHITSNCAASDNARQPAVAAAAYVRSNDHCMPRSTLAETSDNRGGSSIANTVTAGPRVHQPLPETIISRPAPLMTQGSSELESLMRPEGHGCIDSSTAMDRLFGAIASSPPCSTNDDALDGGTTEHIEYNLDSAMHWNQPDRITLREVPAAGESGQRT</sequence>
<feature type="region of interest" description="Disordered" evidence="1">
    <location>
        <begin position="164"/>
        <end position="248"/>
    </location>
</feature>
<dbReference type="Gene3D" id="2.40.50.960">
    <property type="match status" value="1"/>
</dbReference>
<comment type="caution">
    <text evidence="2">The sequence shown here is derived from an EMBL/GenBank/DDBJ whole genome shotgun (WGS) entry which is preliminary data.</text>
</comment>
<dbReference type="Proteomes" id="UP001140172">
    <property type="component" value="Unassembled WGS sequence"/>
</dbReference>
<evidence type="ECO:0000313" key="3">
    <source>
        <dbReference type="Proteomes" id="UP001140172"/>
    </source>
</evidence>
<reference evidence="2" key="1">
    <citation type="submission" date="2022-07" db="EMBL/GenBank/DDBJ databases">
        <title>Phylogenomic reconstructions and comparative analyses of Kickxellomycotina fungi.</title>
        <authorList>
            <person name="Reynolds N.K."/>
            <person name="Stajich J.E."/>
            <person name="Barry K."/>
            <person name="Grigoriev I.V."/>
            <person name="Crous P."/>
            <person name="Smith M.E."/>
        </authorList>
    </citation>
    <scope>NUCLEOTIDE SEQUENCE</scope>
    <source>
        <strain evidence="2">BCRC 34489</strain>
    </source>
</reference>
<dbReference type="AlphaFoldDB" id="A0A9W8HKD3"/>
<protein>
    <submittedName>
        <fullName evidence="2">Uncharacterized protein</fullName>
    </submittedName>
</protein>
<proteinExistence type="predicted"/>